<name>A0A7Y9JH73_9ACTN</name>
<evidence type="ECO:0000313" key="6">
    <source>
        <dbReference type="Proteomes" id="UP000529783"/>
    </source>
</evidence>
<dbReference type="SMART" id="SM00345">
    <property type="entry name" value="HTH_GNTR"/>
    <property type="match status" value="1"/>
</dbReference>
<dbReference type="EMBL" id="JACCBA010000001">
    <property type="protein sequence ID" value="NYD47049.1"/>
    <property type="molecule type" value="Genomic_DNA"/>
</dbReference>
<evidence type="ECO:0000256" key="3">
    <source>
        <dbReference type="ARBA" id="ARBA00023163"/>
    </source>
</evidence>
<accession>A0A7Y9JH73</accession>
<dbReference type="Gene3D" id="1.20.120.530">
    <property type="entry name" value="GntR ligand-binding domain-like"/>
    <property type="match status" value="1"/>
</dbReference>
<dbReference type="InterPro" id="IPR008920">
    <property type="entry name" value="TF_FadR/GntR_C"/>
</dbReference>
<dbReference type="InterPro" id="IPR036390">
    <property type="entry name" value="WH_DNA-bd_sf"/>
</dbReference>
<keyword evidence="3" id="KW-0804">Transcription</keyword>
<dbReference type="Gene3D" id="1.10.10.10">
    <property type="entry name" value="Winged helix-like DNA-binding domain superfamily/Winged helix DNA-binding domain"/>
    <property type="match status" value="1"/>
</dbReference>
<sequence length="226" mass="24498">MVSRGSGRAADDQSPADRLRALILAGEMAPGQRLVEGDLAELLQVKRAAVRTALVELTAERLVERIRNRGARVRVITVAEAIAMYECRMVLEGLCARKAAQNVTEDEAGELRAIGASMEAAVRDGDPLRYSQLNERLHARIREIAAQPVAMEMLEGMHAQLVRHRFRLALRPGRPGESLPQHLRIITTVAGGDAGAAEAAMREHVLDVIRALGEGDELALGPLPAE</sequence>
<dbReference type="SUPFAM" id="SSF48008">
    <property type="entry name" value="GntR ligand-binding domain-like"/>
    <property type="match status" value="1"/>
</dbReference>
<gene>
    <name evidence="5" type="ORF">BJY14_003032</name>
</gene>
<keyword evidence="6" id="KW-1185">Reference proteome</keyword>
<keyword evidence="1" id="KW-0805">Transcription regulation</keyword>
<dbReference type="InterPro" id="IPR036388">
    <property type="entry name" value="WH-like_DNA-bd_sf"/>
</dbReference>
<dbReference type="Proteomes" id="UP000529783">
    <property type="component" value="Unassembled WGS sequence"/>
</dbReference>
<feature type="domain" description="HTH gntR-type" evidence="4">
    <location>
        <begin position="9"/>
        <end position="76"/>
    </location>
</feature>
<dbReference type="GO" id="GO:0003700">
    <property type="term" value="F:DNA-binding transcription factor activity"/>
    <property type="evidence" value="ECO:0007669"/>
    <property type="project" value="InterPro"/>
</dbReference>
<dbReference type="SMART" id="SM00895">
    <property type="entry name" value="FCD"/>
    <property type="match status" value="1"/>
</dbReference>
<dbReference type="SUPFAM" id="SSF46785">
    <property type="entry name" value="Winged helix' DNA-binding domain"/>
    <property type="match status" value="1"/>
</dbReference>
<evidence type="ECO:0000256" key="1">
    <source>
        <dbReference type="ARBA" id="ARBA00023015"/>
    </source>
</evidence>
<dbReference type="PROSITE" id="PS50949">
    <property type="entry name" value="HTH_GNTR"/>
    <property type="match status" value="1"/>
</dbReference>
<reference evidence="5 6" key="1">
    <citation type="submission" date="2020-07" db="EMBL/GenBank/DDBJ databases">
        <title>Sequencing the genomes of 1000 actinobacteria strains.</title>
        <authorList>
            <person name="Klenk H.-P."/>
        </authorList>
    </citation>
    <scope>NUCLEOTIDE SEQUENCE [LARGE SCALE GENOMIC DNA]</scope>
    <source>
        <strain evidence="5 6">DSM 40398</strain>
    </source>
</reference>
<protein>
    <submittedName>
        <fullName evidence="5">DNA-binding GntR family transcriptional regulator</fullName>
    </submittedName>
</protein>
<dbReference type="CDD" id="cd07377">
    <property type="entry name" value="WHTH_GntR"/>
    <property type="match status" value="1"/>
</dbReference>
<comment type="caution">
    <text evidence="5">The sequence shown here is derived from an EMBL/GenBank/DDBJ whole genome shotgun (WGS) entry which is preliminary data.</text>
</comment>
<dbReference type="PANTHER" id="PTHR43537:SF24">
    <property type="entry name" value="GLUCONATE OPERON TRANSCRIPTIONAL REPRESSOR"/>
    <property type="match status" value="1"/>
</dbReference>
<evidence type="ECO:0000259" key="4">
    <source>
        <dbReference type="PROSITE" id="PS50949"/>
    </source>
</evidence>
<proteinExistence type="predicted"/>
<dbReference type="AlphaFoldDB" id="A0A7Y9JH73"/>
<evidence type="ECO:0000313" key="5">
    <source>
        <dbReference type="EMBL" id="NYD47049.1"/>
    </source>
</evidence>
<dbReference type="Pfam" id="PF00392">
    <property type="entry name" value="GntR"/>
    <property type="match status" value="1"/>
</dbReference>
<evidence type="ECO:0000256" key="2">
    <source>
        <dbReference type="ARBA" id="ARBA00023125"/>
    </source>
</evidence>
<keyword evidence="2 5" id="KW-0238">DNA-binding</keyword>
<dbReference type="InterPro" id="IPR000524">
    <property type="entry name" value="Tscrpt_reg_HTH_GntR"/>
</dbReference>
<dbReference type="InterPro" id="IPR011711">
    <property type="entry name" value="GntR_C"/>
</dbReference>
<dbReference type="PANTHER" id="PTHR43537">
    <property type="entry name" value="TRANSCRIPTIONAL REGULATOR, GNTR FAMILY"/>
    <property type="match status" value="1"/>
</dbReference>
<dbReference type="GO" id="GO:0003677">
    <property type="term" value="F:DNA binding"/>
    <property type="evidence" value="ECO:0007669"/>
    <property type="project" value="UniProtKB-KW"/>
</dbReference>
<dbReference type="Pfam" id="PF07729">
    <property type="entry name" value="FCD"/>
    <property type="match status" value="1"/>
</dbReference>
<organism evidence="5 6">
    <name type="scientific">Actinomadura luteofluorescens</name>
    <dbReference type="NCBI Taxonomy" id="46163"/>
    <lineage>
        <taxon>Bacteria</taxon>
        <taxon>Bacillati</taxon>
        <taxon>Actinomycetota</taxon>
        <taxon>Actinomycetes</taxon>
        <taxon>Streptosporangiales</taxon>
        <taxon>Thermomonosporaceae</taxon>
        <taxon>Actinomadura</taxon>
    </lineage>
</organism>